<protein>
    <submittedName>
        <fullName evidence="1">Uncharacterized protein</fullName>
    </submittedName>
</protein>
<dbReference type="EMBL" id="BMAW01070657">
    <property type="protein sequence ID" value="GFT74431.1"/>
    <property type="molecule type" value="Genomic_DNA"/>
</dbReference>
<dbReference type="AlphaFoldDB" id="A0A8X6PJR3"/>
<keyword evidence="2" id="KW-1185">Reference proteome</keyword>
<comment type="caution">
    <text evidence="1">The sequence shown here is derived from an EMBL/GenBank/DDBJ whole genome shotgun (WGS) entry which is preliminary data.</text>
</comment>
<dbReference type="Proteomes" id="UP000887013">
    <property type="component" value="Unassembled WGS sequence"/>
</dbReference>
<evidence type="ECO:0000313" key="1">
    <source>
        <dbReference type="EMBL" id="GFT74431.1"/>
    </source>
</evidence>
<accession>A0A8X6PJR3</accession>
<reference evidence="1" key="1">
    <citation type="submission" date="2020-08" db="EMBL/GenBank/DDBJ databases">
        <title>Multicomponent nature underlies the extraordinary mechanical properties of spider dragline silk.</title>
        <authorList>
            <person name="Kono N."/>
            <person name="Nakamura H."/>
            <person name="Mori M."/>
            <person name="Yoshida Y."/>
            <person name="Ohtoshi R."/>
            <person name="Malay A.D."/>
            <person name="Moran D.A.P."/>
            <person name="Tomita M."/>
            <person name="Numata K."/>
            <person name="Arakawa K."/>
        </authorList>
    </citation>
    <scope>NUCLEOTIDE SEQUENCE</scope>
</reference>
<proteinExistence type="predicted"/>
<organism evidence="1 2">
    <name type="scientific">Nephila pilipes</name>
    <name type="common">Giant wood spider</name>
    <name type="synonym">Nephila maculata</name>
    <dbReference type="NCBI Taxonomy" id="299642"/>
    <lineage>
        <taxon>Eukaryota</taxon>
        <taxon>Metazoa</taxon>
        <taxon>Ecdysozoa</taxon>
        <taxon>Arthropoda</taxon>
        <taxon>Chelicerata</taxon>
        <taxon>Arachnida</taxon>
        <taxon>Araneae</taxon>
        <taxon>Araneomorphae</taxon>
        <taxon>Entelegynae</taxon>
        <taxon>Araneoidea</taxon>
        <taxon>Nephilidae</taxon>
        <taxon>Nephila</taxon>
    </lineage>
</organism>
<name>A0A8X6PJR3_NEPPI</name>
<gene>
    <name evidence="1" type="primary">NCL1_40015</name>
    <name evidence="1" type="ORF">NPIL_283161</name>
</gene>
<evidence type="ECO:0000313" key="2">
    <source>
        <dbReference type="Proteomes" id="UP000887013"/>
    </source>
</evidence>
<sequence length="499" mass="59505">MPFKSVPVLSLRHMAMLKIAIHVCNDPDIQKFLKKNGGEPSVFPSNESQVFLEKVGREMEQTSILDREGTWAWKSVLRDVNFPRNLDFTFTKDKTFRVCDMKKGTLPFKSWEDLVEKKISSFSLPPLLRSEFFDIIRSVTAEIDQWIKDHYRILFHYLHEERSVYCYFQWNSLGKIDRQKTARTLITIEGLHPDDHFNVALNYGMMDQLLAVMYGKTPERLVDSSNCAGLMWEIFPRESDLMYMAQSYSSFQSLASQSNSRYRTTAEQNLQSINSVMSKKYIQYEDFLFCLSQISDDEKEIIYKQHPLKILMYFLDWPLQCEFLETAERLLPYLSVNDFRDTLKVILYERVMLGRKDFNYIILLKEFWSMIPQPFKQLMRTDLMYKSLMYTINYPSTEIFPHEKLFELFDGDGLIFSFRGVKYILMRIEESSKLLEALDTVPFTSSHDYKLFSTLYVCKLRPKKRMQKFERELKNKIKQRVPEFISKIRDHFHWRQKRT</sequence>